<dbReference type="OrthoDB" id="20942at2"/>
<evidence type="ECO:0000313" key="1">
    <source>
        <dbReference type="EMBL" id="SDC21186.1"/>
    </source>
</evidence>
<dbReference type="EMBL" id="FMZZ01000001">
    <property type="protein sequence ID" value="SDC21186.1"/>
    <property type="molecule type" value="Genomic_DNA"/>
</dbReference>
<dbReference type="Pfam" id="PF10025">
    <property type="entry name" value="DUF2267"/>
    <property type="match status" value="1"/>
</dbReference>
<proteinExistence type="predicted"/>
<dbReference type="InterPro" id="IPR018727">
    <property type="entry name" value="DUF2267"/>
</dbReference>
<dbReference type="RefSeq" id="WP_091447775.1">
    <property type="nucleotide sequence ID" value="NZ_FMZZ01000001.1"/>
</dbReference>
<dbReference type="Gene3D" id="1.10.490.110">
    <property type="entry name" value="Uncharacterized conserved protein DUF2267"/>
    <property type="match status" value="1"/>
</dbReference>
<accession>A0A1G6JT57</accession>
<dbReference type="STRING" id="1271860.SAMN05216174_101522"/>
<evidence type="ECO:0000313" key="2">
    <source>
        <dbReference type="Proteomes" id="UP000199501"/>
    </source>
</evidence>
<dbReference type="InterPro" id="IPR038282">
    <property type="entry name" value="DUF2267_sf"/>
</dbReference>
<reference evidence="2" key="1">
    <citation type="submission" date="2016-10" db="EMBL/GenBank/DDBJ databases">
        <authorList>
            <person name="Varghese N."/>
            <person name="Submissions S."/>
        </authorList>
    </citation>
    <scope>NUCLEOTIDE SEQUENCE [LARGE SCALE GENOMIC DNA]</scope>
    <source>
        <strain evidence="2">IBRC-M 10403</strain>
    </source>
</reference>
<dbReference type="AlphaFoldDB" id="A0A1G6JT57"/>
<organism evidence="1 2">
    <name type="scientific">Actinokineospora iranica</name>
    <dbReference type="NCBI Taxonomy" id="1271860"/>
    <lineage>
        <taxon>Bacteria</taxon>
        <taxon>Bacillati</taxon>
        <taxon>Actinomycetota</taxon>
        <taxon>Actinomycetes</taxon>
        <taxon>Pseudonocardiales</taxon>
        <taxon>Pseudonocardiaceae</taxon>
        <taxon>Actinokineospora</taxon>
    </lineage>
</organism>
<dbReference type="Proteomes" id="UP000199501">
    <property type="component" value="Unassembled WGS sequence"/>
</dbReference>
<sequence length="145" mass="15860">MSASKATTLDNAARTAHLWLREVAHGFPTEDEQFAYRALRAWLHAVRDQLTPQAAVHFGAQLPDLLRGVFYEGWNIDHVPHRLDAAGFVASFAQHAGVSAQDVPRTAAVVSAGLAARMSPGQVDKALGHLPHDVRDLLRPRETAR</sequence>
<gene>
    <name evidence="1" type="ORF">SAMN05216174_101522</name>
</gene>
<name>A0A1G6JT57_9PSEU</name>
<protein>
    <submittedName>
        <fullName evidence="1">Uncharacterized conserved protein, DUF2267 family</fullName>
    </submittedName>
</protein>
<keyword evidence="2" id="KW-1185">Reference proteome</keyword>